<protein>
    <submittedName>
        <fullName evidence="2">Uncharacterized protein</fullName>
    </submittedName>
</protein>
<feature type="signal peptide" evidence="1">
    <location>
        <begin position="1"/>
        <end position="18"/>
    </location>
</feature>
<gene>
    <name evidence="2" type="ORF">AABB31_20975</name>
</gene>
<keyword evidence="1" id="KW-0732">Signal</keyword>
<feature type="chain" id="PRO_5046729735" evidence="1">
    <location>
        <begin position="19"/>
        <end position="314"/>
    </location>
</feature>
<reference evidence="2" key="1">
    <citation type="submission" date="2024-08" db="EMBL/GenBank/DDBJ databases">
        <title>Phylogenomic analyses of a clade within the roseobacter group suggest taxonomic reassignments of species of the genera Aestuariivita, Citreicella, Loktanella, Nautella, Pelagibaca, Ruegeria, Thalassobius, Thiobacimonas and Tropicibacter, and the proposal o.</title>
        <authorList>
            <person name="Jeon C.O."/>
        </authorList>
    </citation>
    <scope>NUCLEOTIDE SEQUENCE</scope>
    <source>
        <strain evidence="2">SS1-5</strain>
    </source>
</reference>
<dbReference type="KEGG" id="yrh:AABB31_20975"/>
<evidence type="ECO:0000313" key="2">
    <source>
        <dbReference type="EMBL" id="WZU67380.2"/>
    </source>
</evidence>
<organism evidence="2 3">
    <name type="scientific">Yoonia rhodophyticola</name>
    <dbReference type="NCBI Taxonomy" id="3137370"/>
    <lineage>
        <taxon>Bacteria</taxon>
        <taxon>Pseudomonadati</taxon>
        <taxon>Pseudomonadota</taxon>
        <taxon>Alphaproteobacteria</taxon>
        <taxon>Rhodobacterales</taxon>
        <taxon>Paracoccaceae</taxon>
        <taxon>Yoonia</taxon>
    </lineage>
</organism>
<evidence type="ECO:0000256" key="1">
    <source>
        <dbReference type="SAM" id="SignalP"/>
    </source>
</evidence>
<dbReference type="PROSITE" id="PS51257">
    <property type="entry name" value="PROKAR_LIPOPROTEIN"/>
    <property type="match status" value="1"/>
</dbReference>
<evidence type="ECO:0000313" key="3">
    <source>
        <dbReference type="Proteomes" id="UP001470809"/>
    </source>
</evidence>
<accession>A0AAN0NKK6</accession>
<name>A0AAN0NKK6_9RHOB</name>
<dbReference type="EMBL" id="CP151767">
    <property type="protein sequence ID" value="WZU67380.2"/>
    <property type="molecule type" value="Genomic_DNA"/>
</dbReference>
<keyword evidence="3" id="KW-1185">Reference proteome</keyword>
<sequence>MKRFAALLLCILVTLGCASQRSPEELQALREMGPRDVGVRSPSNGDRILASLRPFTQSGTVQTLQLEMRIPREWSGKSADVQIADGDYRALREAISRETAVDLATGLRIGQAIARHTFCRSGPVALNTGMTRWSAGHPRDARTAIPPVRFEDRFQPSIIVSLTCDATNPYMSAEKLAQARRPAPTVAEFRAMTVGRTSLSFSQQHGTQIVYIAPNGASYLWYPGNPRVVVGKWRITPPRAPAPYPLICFDYGTPSVDIITGTRGTERCMSPGNYLGLEKEARNGDLFGLAVAGIPFVLTNDQRYSMAALLGRSR</sequence>
<dbReference type="Proteomes" id="UP001470809">
    <property type="component" value="Chromosome"/>
</dbReference>
<dbReference type="AlphaFoldDB" id="A0AAN0NKK6"/>
<proteinExistence type="predicted"/>
<dbReference type="RefSeq" id="WP_373635147.1">
    <property type="nucleotide sequence ID" value="NZ_CP151767.2"/>
</dbReference>